<keyword evidence="2" id="KW-1185">Reference proteome</keyword>
<evidence type="ECO:0000313" key="1">
    <source>
        <dbReference type="EMBL" id="QWV95863.1"/>
    </source>
</evidence>
<organism evidence="1 2">
    <name type="scientific">Geomonas diazotrophica</name>
    <dbReference type="NCBI Taxonomy" id="2843197"/>
    <lineage>
        <taxon>Bacteria</taxon>
        <taxon>Pseudomonadati</taxon>
        <taxon>Thermodesulfobacteriota</taxon>
        <taxon>Desulfuromonadia</taxon>
        <taxon>Geobacterales</taxon>
        <taxon>Geobacteraceae</taxon>
        <taxon>Geomonas</taxon>
    </lineage>
</organism>
<protein>
    <submittedName>
        <fullName evidence="1">Uncharacterized protein</fullName>
    </submittedName>
</protein>
<dbReference type="EMBL" id="CP076724">
    <property type="protein sequence ID" value="QWV95863.1"/>
    <property type="molecule type" value="Genomic_DNA"/>
</dbReference>
<dbReference type="Proteomes" id="UP000683493">
    <property type="component" value="Chromosome"/>
</dbReference>
<evidence type="ECO:0000313" key="2">
    <source>
        <dbReference type="Proteomes" id="UP000683493"/>
    </source>
</evidence>
<name>A0ABX8JDK8_9BACT</name>
<sequence length="77" mass="8023">MKKSQFPPVCRLLQDSAENGVHPASPGATVAAGGDGAAAVDLRQEGANMQRLVLAQQEAQPPLANSSRQARLVLGQF</sequence>
<gene>
    <name evidence="1" type="ORF">KP005_10715</name>
</gene>
<proteinExistence type="predicted"/>
<accession>A0ABX8JDK8</accession>
<reference evidence="1 2" key="1">
    <citation type="submission" date="2021-06" db="EMBL/GenBank/DDBJ databases">
        <title>Gemonas diversity in paddy soil.</title>
        <authorList>
            <person name="Liu G."/>
        </authorList>
    </citation>
    <scope>NUCLEOTIDE SEQUENCE [LARGE SCALE GENOMIC DNA]</scope>
    <source>
        <strain evidence="1 2">RG29</strain>
    </source>
</reference>